<dbReference type="SUPFAM" id="SSF48498">
    <property type="entry name" value="Tetracyclin repressor-like, C-terminal domain"/>
    <property type="match status" value="1"/>
</dbReference>
<keyword evidence="3" id="KW-0804">Transcription</keyword>
<dbReference type="EMBL" id="CP108110">
    <property type="protein sequence ID" value="WUQ83223.1"/>
    <property type="molecule type" value="Genomic_DNA"/>
</dbReference>
<dbReference type="InterPro" id="IPR050109">
    <property type="entry name" value="HTH-type_TetR-like_transc_reg"/>
</dbReference>
<protein>
    <submittedName>
        <fullName evidence="7">WHG domain-containing protein</fullName>
    </submittedName>
</protein>
<feature type="domain" description="HTH tetR-type" evidence="6">
    <location>
        <begin position="18"/>
        <end position="78"/>
    </location>
</feature>
<dbReference type="RefSeq" id="WP_328954257.1">
    <property type="nucleotide sequence ID" value="NZ_CP108110.1"/>
</dbReference>
<accession>A0ABZ1TW89</accession>
<evidence type="ECO:0000256" key="3">
    <source>
        <dbReference type="ARBA" id="ARBA00023163"/>
    </source>
</evidence>
<gene>
    <name evidence="7" type="ORF">OHA16_09710</name>
</gene>
<dbReference type="InterPro" id="IPR025996">
    <property type="entry name" value="MT1864/Rv1816-like_C"/>
</dbReference>
<evidence type="ECO:0000256" key="1">
    <source>
        <dbReference type="ARBA" id="ARBA00023015"/>
    </source>
</evidence>
<keyword evidence="1" id="KW-0805">Transcription regulation</keyword>
<dbReference type="PANTHER" id="PTHR30055">
    <property type="entry name" value="HTH-TYPE TRANSCRIPTIONAL REGULATOR RUTR"/>
    <property type="match status" value="1"/>
</dbReference>
<sequence length="223" mass="22984">MTQPTRRTRTTRTTYHHGDLRAALVGAGIELARTGGPEAVVLREVARLVGVAPNSAYGHFKTLAALKAAVARQALCELGAAMAAHVASVPEPSDPRAAAVSHLREVGRAYVQFALDEPGLFRTAMDGNPSGVGTPGSPGHEPVPDPEGRPQPDAILLAALDRLTAAGGLPPEETGAAVMASWATVHGLATILVNLQPDLSPAERTAAIDNSLRVLLLGITALG</sequence>
<dbReference type="Proteomes" id="UP001432222">
    <property type="component" value="Chromosome"/>
</dbReference>
<keyword evidence="8" id="KW-1185">Reference proteome</keyword>
<evidence type="ECO:0000259" key="6">
    <source>
        <dbReference type="PROSITE" id="PS50977"/>
    </source>
</evidence>
<evidence type="ECO:0000256" key="5">
    <source>
        <dbReference type="SAM" id="MobiDB-lite"/>
    </source>
</evidence>
<name>A0ABZ1TW89_9ACTN</name>
<reference evidence="7" key="1">
    <citation type="submission" date="2022-10" db="EMBL/GenBank/DDBJ databases">
        <title>The complete genomes of actinobacterial strains from the NBC collection.</title>
        <authorList>
            <person name="Joergensen T.S."/>
            <person name="Alvarez Arevalo M."/>
            <person name="Sterndorff E.B."/>
            <person name="Faurdal D."/>
            <person name="Vuksanovic O."/>
            <person name="Mourched A.-S."/>
            <person name="Charusanti P."/>
            <person name="Shaw S."/>
            <person name="Blin K."/>
            <person name="Weber T."/>
        </authorList>
    </citation>
    <scope>NUCLEOTIDE SEQUENCE</scope>
    <source>
        <strain evidence="7">NBC_00222</strain>
    </source>
</reference>
<keyword evidence="2 4" id="KW-0238">DNA-binding</keyword>
<evidence type="ECO:0000256" key="2">
    <source>
        <dbReference type="ARBA" id="ARBA00023125"/>
    </source>
</evidence>
<evidence type="ECO:0000256" key="4">
    <source>
        <dbReference type="PROSITE-ProRule" id="PRU00335"/>
    </source>
</evidence>
<feature type="region of interest" description="Disordered" evidence="5">
    <location>
        <begin position="124"/>
        <end position="152"/>
    </location>
</feature>
<dbReference type="Gene3D" id="1.10.357.10">
    <property type="entry name" value="Tetracycline Repressor, domain 2"/>
    <property type="match status" value="1"/>
</dbReference>
<dbReference type="Pfam" id="PF13305">
    <property type="entry name" value="TetR_C_33"/>
    <property type="match status" value="1"/>
</dbReference>
<organism evidence="7 8">
    <name type="scientific">Kitasatospora purpeofusca</name>
    <dbReference type="NCBI Taxonomy" id="67352"/>
    <lineage>
        <taxon>Bacteria</taxon>
        <taxon>Bacillati</taxon>
        <taxon>Actinomycetota</taxon>
        <taxon>Actinomycetes</taxon>
        <taxon>Kitasatosporales</taxon>
        <taxon>Streptomycetaceae</taxon>
        <taxon>Kitasatospora</taxon>
    </lineage>
</organism>
<dbReference type="PROSITE" id="PS50977">
    <property type="entry name" value="HTH_TETR_2"/>
    <property type="match status" value="1"/>
</dbReference>
<dbReference type="InterPro" id="IPR009057">
    <property type="entry name" value="Homeodomain-like_sf"/>
</dbReference>
<proteinExistence type="predicted"/>
<evidence type="ECO:0000313" key="7">
    <source>
        <dbReference type="EMBL" id="WUQ83223.1"/>
    </source>
</evidence>
<dbReference type="InterPro" id="IPR036271">
    <property type="entry name" value="Tet_transcr_reg_TetR-rel_C_sf"/>
</dbReference>
<evidence type="ECO:0000313" key="8">
    <source>
        <dbReference type="Proteomes" id="UP001432222"/>
    </source>
</evidence>
<dbReference type="SUPFAM" id="SSF46689">
    <property type="entry name" value="Homeodomain-like"/>
    <property type="match status" value="1"/>
</dbReference>
<dbReference type="InterPro" id="IPR001647">
    <property type="entry name" value="HTH_TetR"/>
</dbReference>
<dbReference type="PANTHER" id="PTHR30055:SF234">
    <property type="entry name" value="HTH-TYPE TRANSCRIPTIONAL REGULATOR BETI"/>
    <property type="match status" value="1"/>
</dbReference>
<feature type="DNA-binding region" description="H-T-H motif" evidence="4">
    <location>
        <begin position="41"/>
        <end position="60"/>
    </location>
</feature>